<evidence type="ECO:0000313" key="10">
    <source>
        <dbReference type="EMBL" id="CAG7598392.1"/>
    </source>
</evidence>
<dbReference type="NCBIfam" id="TIGR01411">
    <property type="entry name" value="tatAE"/>
    <property type="match status" value="1"/>
</dbReference>
<dbReference type="PANTHER" id="PTHR42982">
    <property type="entry name" value="SEC-INDEPENDENT PROTEIN TRANSLOCASE PROTEIN TATA"/>
    <property type="match status" value="1"/>
</dbReference>
<protein>
    <submittedName>
        <fullName evidence="10">Twin-arginine translocase TatA/TatE family subunit</fullName>
    </submittedName>
</protein>
<comment type="caution">
    <text evidence="10">The sequence shown here is derived from an EMBL/GenBank/DDBJ whole genome shotgun (WGS) entry which is preliminary data.</text>
</comment>
<dbReference type="Proteomes" id="UP000837675">
    <property type="component" value="Unassembled WGS sequence"/>
</dbReference>
<dbReference type="PANTHER" id="PTHR42982:SF1">
    <property type="entry name" value="SEC-INDEPENDENT PROTEIN TRANSLOCASE PROTEIN TATA"/>
    <property type="match status" value="1"/>
</dbReference>
<keyword evidence="3" id="KW-1003">Cell membrane</keyword>
<dbReference type="HAMAP" id="MF_00236">
    <property type="entry name" value="TatA_E"/>
    <property type="match status" value="1"/>
</dbReference>
<evidence type="ECO:0000256" key="4">
    <source>
        <dbReference type="ARBA" id="ARBA00022692"/>
    </source>
</evidence>
<evidence type="ECO:0000256" key="1">
    <source>
        <dbReference type="ARBA" id="ARBA00004162"/>
    </source>
</evidence>
<dbReference type="GO" id="GO:0005886">
    <property type="term" value="C:plasma membrane"/>
    <property type="evidence" value="ECO:0007669"/>
    <property type="project" value="UniProtKB-SubCell"/>
</dbReference>
<evidence type="ECO:0000256" key="9">
    <source>
        <dbReference type="SAM" id="SignalP"/>
    </source>
</evidence>
<dbReference type="Pfam" id="PF02416">
    <property type="entry name" value="TatA_B_E"/>
    <property type="match status" value="1"/>
</dbReference>
<evidence type="ECO:0000256" key="8">
    <source>
        <dbReference type="ARBA" id="ARBA00023136"/>
    </source>
</evidence>
<dbReference type="EMBL" id="CAJVAF010000334">
    <property type="protein sequence ID" value="CAG7598392.1"/>
    <property type="molecule type" value="Genomic_DNA"/>
</dbReference>
<sequence length="55" mass="6074">MTGRFGELLLILLIILVLFGAGKLPRVMGEIGRGIKAFKNSLNNKSEDDNEDNKN</sequence>
<dbReference type="GO" id="GO:0043953">
    <property type="term" value="P:protein transport by the Tat complex"/>
    <property type="evidence" value="ECO:0007669"/>
    <property type="project" value="InterPro"/>
</dbReference>
<dbReference type="AlphaFoldDB" id="A0A8S4C2K6"/>
<name>A0A8S4C2K6_9ACAR</name>
<feature type="chain" id="PRO_5035789539" evidence="9">
    <location>
        <begin position="23"/>
        <end position="55"/>
    </location>
</feature>
<dbReference type="InterPro" id="IPR006312">
    <property type="entry name" value="TatA/E"/>
</dbReference>
<reference evidence="10" key="1">
    <citation type="submission" date="2021-06" db="EMBL/GenBank/DDBJ databases">
        <authorList>
            <person name="Nardi T."/>
            <person name="Nardi T."/>
        </authorList>
    </citation>
    <scope>NUCLEOTIDE SEQUENCE</scope>
</reference>
<keyword evidence="9" id="KW-0732">Signal</keyword>
<dbReference type="Gene3D" id="1.20.5.3310">
    <property type="match status" value="1"/>
</dbReference>
<organism evidence="10 11">
    <name type="scientific">Hyalomma marginatum</name>
    <dbReference type="NCBI Taxonomy" id="34627"/>
    <lineage>
        <taxon>Eukaryota</taxon>
        <taxon>Metazoa</taxon>
        <taxon>Ecdysozoa</taxon>
        <taxon>Arthropoda</taxon>
        <taxon>Chelicerata</taxon>
        <taxon>Arachnida</taxon>
        <taxon>Acari</taxon>
        <taxon>Parasitiformes</taxon>
        <taxon>Ixodida</taxon>
        <taxon>Ixodoidea</taxon>
        <taxon>Ixodidae</taxon>
        <taxon>Hyalomminae</taxon>
        <taxon>Hyalomma</taxon>
    </lineage>
</organism>
<dbReference type="InterPro" id="IPR003369">
    <property type="entry name" value="TatA/B/E"/>
</dbReference>
<comment type="subcellular location">
    <subcellularLocation>
        <location evidence="1">Cell membrane</location>
        <topology evidence="1">Single-pass membrane protein</topology>
    </subcellularLocation>
</comment>
<evidence type="ECO:0000313" key="11">
    <source>
        <dbReference type="Proteomes" id="UP000837675"/>
    </source>
</evidence>
<gene>
    <name evidence="10" type="ORF">MHYMCMPASI_01013</name>
</gene>
<evidence type="ECO:0000256" key="3">
    <source>
        <dbReference type="ARBA" id="ARBA00022475"/>
    </source>
</evidence>
<keyword evidence="7" id="KW-0811">Translocation</keyword>
<evidence type="ECO:0000256" key="5">
    <source>
        <dbReference type="ARBA" id="ARBA00022927"/>
    </source>
</evidence>
<accession>A0A8S4C2K6</accession>
<keyword evidence="8" id="KW-0472">Membrane</keyword>
<keyword evidence="2" id="KW-0813">Transport</keyword>
<keyword evidence="4" id="KW-0812">Transmembrane</keyword>
<evidence type="ECO:0000256" key="2">
    <source>
        <dbReference type="ARBA" id="ARBA00022448"/>
    </source>
</evidence>
<keyword evidence="5" id="KW-0653">Protein transport</keyword>
<evidence type="ECO:0000256" key="6">
    <source>
        <dbReference type="ARBA" id="ARBA00022989"/>
    </source>
</evidence>
<proteinExistence type="inferred from homology"/>
<keyword evidence="6" id="KW-1133">Transmembrane helix</keyword>
<feature type="signal peptide" evidence="9">
    <location>
        <begin position="1"/>
        <end position="22"/>
    </location>
</feature>
<evidence type="ECO:0000256" key="7">
    <source>
        <dbReference type="ARBA" id="ARBA00023010"/>
    </source>
</evidence>
<keyword evidence="11" id="KW-1185">Reference proteome</keyword>
<dbReference type="NCBIfam" id="NF002402">
    <property type="entry name" value="PRK01470.1"/>
    <property type="match status" value="1"/>
</dbReference>